<protein>
    <submittedName>
        <fullName evidence="2">Cupredoxin</fullName>
    </submittedName>
</protein>
<name>A0AAD6MUW5_9EURO</name>
<dbReference type="Proteomes" id="UP001215712">
    <property type="component" value="Unassembled WGS sequence"/>
</dbReference>
<dbReference type="CDD" id="cd00920">
    <property type="entry name" value="Cupredoxin"/>
    <property type="match status" value="1"/>
</dbReference>
<reference evidence="2" key="1">
    <citation type="journal article" date="2023" name="IMA Fungus">
        <title>Comparative genomic study of the Penicillium genus elucidates a diverse pangenome and 15 lateral gene transfer events.</title>
        <authorList>
            <person name="Petersen C."/>
            <person name="Sorensen T."/>
            <person name="Nielsen M.R."/>
            <person name="Sondergaard T.E."/>
            <person name="Sorensen J.L."/>
            <person name="Fitzpatrick D.A."/>
            <person name="Frisvad J.C."/>
            <person name="Nielsen K.L."/>
        </authorList>
    </citation>
    <scope>NUCLEOTIDE SEQUENCE</scope>
    <source>
        <strain evidence="2">IBT 17514</strain>
    </source>
</reference>
<dbReference type="SUPFAM" id="SSF49503">
    <property type="entry name" value="Cupredoxins"/>
    <property type="match status" value="1"/>
</dbReference>
<dbReference type="InterPro" id="IPR052953">
    <property type="entry name" value="Ser-rich/MCO-related"/>
</dbReference>
<dbReference type="Gene3D" id="2.60.40.420">
    <property type="entry name" value="Cupredoxins - blue copper proteins"/>
    <property type="match status" value="1"/>
</dbReference>
<sequence length="108" mass="11623">MSSSQTSVVHKVDVGEDGFSFDPTSLSASAGDTVEFHFYPQNHSVAQAAFDDPCHPLNSSGFFSGFVPTNEESKTVFTLTVNNTDPIWYYCGQEGHCQAGMVGVINPP</sequence>
<comment type="caution">
    <text evidence="2">The sequence shown here is derived from an EMBL/GenBank/DDBJ whole genome shotgun (WGS) entry which is preliminary data.</text>
</comment>
<dbReference type="EMBL" id="JAQJAN010000010">
    <property type="protein sequence ID" value="KAJ5719724.1"/>
    <property type="molecule type" value="Genomic_DNA"/>
</dbReference>
<proteinExistence type="predicted"/>
<dbReference type="InterPro" id="IPR008972">
    <property type="entry name" value="Cupredoxin"/>
</dbReference>
<reference evidence="2" key="2">
    <citation type="submission" date="2023-01" db="EMBL/GenBank/DDBJ databases">
        <authorList>
            <person name="Petersen C."/>
        </authorList>
    </citation>
    <scope>NUCLEOTIDE SEQUENCE</scope>
    <source>
        <strain evidence="2">IBT 17514</strain>
    </source>
</reference>
<evidence type="ECO:0000313" key="3">
    <source>
        <dbReference type="Proteomes" id="UP001215712"/>
    </source>
</evidence>
<organism evidence="2 3">
    <name type="scientific">Penicillium malachiteum</name>
    <dbReference type="NCBI Taxonomy" id="1324776"/>
    <lineage>
        <taxon>Eukaryota</taxon>
        <taxon>Fungi</taxon>
        <taxon>Dikarya</taxon>
        <taxon>Ascomycota</taxon>
        <taxon>Pezizomycotina</taxon>
        <taxon>Eurotiomycetes</taxon>
        <taxon>Eurotiomycetidae</taxon>
        <taxon>Eurotiales</taxon>
        <taxon>Aspergillaceae</taxon>
        <taxon>Penicillium</taxon>
    </lineage>
</organism>
<dbReference type="InterPro" id="IPR003245">
    <property type="entry name" value="Phytocyanin_dom"/>
</dbReference>
<evidence type="ECO:0000313" key="2">
    <source>
        <dbReference type="EMBL" id="KAJ5719724.1"/>
    </source>
</evidence>
<dbReference type="GO" id="GO:0009055">
    <property type="term" value="F:electron transfer activity"/>
    <property type="evidence" value="ECO:0007669"/>
    <property type="project" value="InterPro"/>
</dbReference>
<accession>A0AAD6MUW5</accession>
<dbReference type="Pfam" id="PF02298">
    <property type="entry name" value="Cu_bind_like"/>
    <property type="match status" value="1"/>
</dbReference>
<evidence type="ECO:0000259" key="1">
    <source>
        <dbReference type="Pfam" id="PF02298"/>
    </source>
</evidence>
<gene>
    <name evidence="2" type="ORF">N7493_007302</name>
</gene>
<dbReference type="PANTHER" id="PTHR34883:SF15">
    <property type="entry name" value="EXTRACELLULAR SERINE-RICH PROTEIN"/>
    <property type="match status" value="1"/>
</dbReference>
<keyword evidence="3" id="KW-1185">Reference proteome</keyword>
<feature type="domain" description="Phytocyanin" evidence="1">
    <location>
        <begin position="28"/>
        <end position="101"/>
    </location>
</feature>
<dbReference type="AlphaFoldDB" id="A0AAD6MUW5"/>
<dbReference type="PANTHER" id="PTHR34883">
    <property type="entry name" value="SERINE-RICH PROTEIN, PUTATIVE-RELATED-RELATED"/>
    <property type="match status" value="1"/>
</dbReference>